<reference evidence="1 2" key="1">
    <citation type="submission" date="2020-09" db="EMBL/GenBank/DDBJ databases">
        <title>Genome seq and assembly of Chryseobacterium sp.</title>
        <authorList>
            <person name="Chhetri G."/>
        </authorList>
    </citation>
    <scope>NUCLEOTIDE SEQUENCE [LARGE SCALE GENOMIC DNA]</scope>
    <source>
        <strain evidence="1 2">GCR10</strain>
    </source>
</reference>
<evidence type="ECO:0008006" key="3">
    <source>
        <dbReference type="Google" id="ProtNLM"/>
    </source>
</evidence>
<organism evidence="1 2">
    <name type="scientific">Chryseobacterium caseinilyticum</name>
    <dbReference type="NCBI Taxonomy" id="2771428"/>
    <lineage>
        <taxon>Bacteria</taxon>
        <taxon>Pseudomonadati</taxon>
        <taxon>Bacteroidota</taxon>
        <taxon>Flavobacteriia</taxon>
        <taxon>Flavobacteriales</taxon>
        <taxon>Weeksellaceae</taxon>
        <taxon>Chryseobacterium group</taxon>
        <taxon>Chryseobacterium</taxon>
    </lineage>
</organism>
<protein>
    <recommendedName>
        <fullName evidence="3">DUF4397 domain-containing protein</fullName>
    </recommendedName>
</protein>
<keyword evidence="2" id="KW-1185">Reference proteome</keyword>
<accession>A0ABR8ZF23</accession>
<sequence>MIKNILKIVTVIFLFSGENFFSQSIGINTTNPDPSSSLDVTSTNKGVLFPQYDLLTLNSVSSPVANPADGLIIYNKGGASIHPKGYYVWIKNQWQRFIVAGSEPQSMSLIINSPSEQTPLIPVNSTNNVAKPLSVISNKITGASLASDTETITLPAGKYIIRYGVDAVDNSSNSTGPANTTYLGHVLTATRSYLVNATTNAVLTEQNREVQLSSTFRFFQGTFYLTLTSPTPIKTKFEFDTGNGFTRSNLLIRTSYSMVITKMID</sequence>
<proteinExistence type="predicted"/>
<evidence type="ECO:0000313" key="1">
    <source>
        <dbReference type="EMBL" id="MBD8083880.1"/>
    </source>
</evidence>
<name>A0ABR8ZF23_9FLAO</name>
<dbReference type="RefSeq" id="WP_191737716.1">
    <property type="nucleotide sequence ID" value="NZ_JACYFS010000006.1"/>
</dbReference>
<evidence type="ECO:0000313" key="2">
    <source>
        <dbReference type="Proteomes" id="UP000637299"/>
    </source>
</evidence>
<dbReference type="Proteomes" id="UP000637299">
    <property type="component" value="Unassembled WGS sequence"/>
</dbReference>
<gene>
    <name evidence="1" type="ORF">IC610_15825</name>
</gene>
<dbReference type="EMBL" id="JACYFS010000006">
    <property type="protein sequence ID" value="MBD8083880.1"/>
    <property type="molecule type" value="Genomic_DNA"/>
</dbReference>
<comment type="caution">
    <text evidence="1">The sequence shown here is derived from an EMBL/GenBank/DDBJ whole genome shotgun (WGS) entry which is preliminary data.</text>
</comment>